<dbReference type="Proteomes" id="UP000474957">
    <property type="component" value="Unassembled WGS sequence"/>
</dbReference>
<evidence type="ECO:0000259" key="9">
    <source>
        <dbReference type="PROSITE" id="PS00624"/>
    </source>
</evidence>
<dbReference type="PANTHER" id="PTHR11552:SF147">
    <property type="entry name" value="CHOLINE DEHYDROGENASE, MITOCHONDRIAL"/>
    <property type="match status" value="1"/>
</dbReference>
<dbReference type="AlphaFoldDB" id="A0A6L5Z5L8"/>
<proteinExistence type="inferred from homology"/>
<dbReference type="SUPFAM" id="SSF51905">
    <property type="entry name" value="FAD/NAD(P)-binding domain"/>
    <property type="match status" value="1"/>
</dbReference>
<evidence type="ECO:0000259" key="8">
    <source>
        <dbReference type="PROSITE" id="PS00623"/>
    </source>
</evidence>
<dbReference type="RefSeq" id="WP_154448469.1">
    <property type="nucleotide sequence ID" value="NZ_WIND01000018.1"/>
</dbReference>
<dbReference type="Gene3D" id="3.50.50.60">
    <property type="entry name" value="FAD/NAD(P)-binding domain"/>
    <property type="match status" value="1"/>
</dbReference>
<feature type="domain" description="Glucose-methanol-choline oxidoreductase N-terminal" evidence="9">
    <location>
        <begin position="259"/>
        <end position="273"/>
    </location>
</feature>
<dbReference type="InterPro" id="IPR036188">
    <property type="entry name" value="FAD/NAD-bd_sf"/>
</dbReference>
<evidence type="ECO:0000313" key="10">
    <source>
        <dbReference type="EMBL" id="MSU91380.1"/>
    </source>
</evidence>
<evidence type="ECO:0000256" key="2">
    <source>
        <dbReference type="ARBA" id="ARBA00010790"/>
    </source>
</evidence>
<evidence type="ECO:0000313" key="11">
    <source>
        <dbReference type="Proteomes" id="UP000474957"/>
    </source>
</evidence>
<dbReference type="Pfam" id="PF00732">
    <property type="entry name" value="GMC_oxred_N"/>
    <property type="match status" value="1"/>
</dbReference>
<reference evidence="10 11" key="1">
    <citation type="submission" date="2019-10" db="EMBL/GenBank/DDBJ databases">
        <title>Cognatihalovulum marinum gen. nov. sp. nov., a new member of the family Rhodobacteraceae isolated from deep seawater of the Northwest Indian Ocean.</title>
        <authorList>
            <person name="Ruan C."/>
            <person name="Wang J."/>
            <person name="Zheng X."/>
            <person name="Song L."/>
            <person name="Zhu Y."/>
            <person name="Huang Y."/>
            <person name="Lu Z."/>
            <person name="Du W."/>
            <person name="Huang L."/>
            <person name="Dai X."/>
        </authorList>
    </citation>
    <scope>NUCLEOTIDE SEQUENCE [LARGE SCALE GENOMIC DNA]</scope>
    <source>
        <strain evidence="10 11">2CG4</strain>
    </source>
</reference>
<evidence type="ECO:0000256" key="4">
    <source>
        <dbReference type="ARBA" id="ARBA00022827"/>
    </source>
</evidence>
<dbReference type="EMBL" id="WIND01000018">
    <property type="protein sequence ID" value="MSU91380.1"/>
    <property type="molecule type" value="Genomic_DNA"/>
</dbReference>
<comment type="caution">
    <text evidence="10">The sequence shown here is derived from an EMBL/GenBank/DDBJ whole genome shotgun (WGS) entry which is preliminary data.</text>
</comment>
<dbReference type="PROSITE" id="PS00624">
    <property type="entry name" value="GMC_OXRED_2"/>
    <property type="match status" value="1"/>
</dbReference>
<feature type="binding site" evidence="5">
    <location>
        <position position="224"/>
    </location>
    <ligand>
        <name>FAD</name>
        <dbReference type="ChEBI" id="CHEBI:57692"/>
    </ligand>
</feature>
<evidence type="ECO:0000256" key="5">
    <source>
        <dbReference type="PIRSR" id="PIRSR000137-2"/>
    </source>
</evidence>
<dbReference type="InterPro" id="IPR012132">
    <property type="entry name" value="GMC_OxRdtase"/>
</dbReference>
<feature type="binding site" evidence="5">
    <location>
        <position position="85"/>
    </location>
    <ligand>
        <name>FAD</name>
        <dbReference type="ChEBI" id="CHEBI:57692"/>
    </ligand>
</feature>
<comment type="cofactor">
    <cofactor evidence="1 5">
        <name>FAD</name>
        <dbReference type="ChEBI" id="CHEBI:57692"/>
    </cofactor>
</comment>
<evidence type="ECO:0000256" key="1">
    <source>
        <dbReference type="ARBA" id="ARBA00001974"/>
    </source>
</evidence>
<keyword evidence="4 5" id="KW-0274">FAD</keyword>
<keyword evidence="11" id="KW-1185">Reference proteome</keyword>
<name>A0A6L5Z5L8_9RHOB</name>
<dbReference type="InterPro" id="IPR007867">
    <property type="entry name" value="GMC_OxRtase_C"/>
</dbReference>
<dbReference type="GO" id="GO:0016614">
    <property type="term" value="F:oxidoreductase activity, acting on CH-OH group of donors"/>
    <property type="evidence" value="ECO:0007669"/>
    <property type="project" value="InterPro"/>
</dbReference>
<sequence length="552" mass="59698">MTDTVYDYIVVGAGSAGCALVERLTRDSAVRVLLIEAGGSDRRFWIKVPIGYGVTFADPRLNWGYHAEPDAGLNGRRVYWPRGRVIGGSSSINAMAYMRGLPQDFDDWQAAGAEGWSWQAVRPAFERMERHLERDAQGKPCQRGDGLLCISDLRAQMNPFSERFLAAAHECGWARCEDLSAATGEAVGHYRSTVRRGRRCSAADAFLAPARRRANLRVVANAVVERVLLDGRRATGVTYRAGGKTVTARGGREVILSAGAVNSPKLLQLSGIGPAALLRRHGLKVRHDLAEVGQGLQDHLAISHVFRATACTLNNILGRRTPRLLAGLRYAATRGGPLGVPVNQVGGYLRSDPGRARPDMQIYCNPLSYWCSATGRTVLDREPGYLLGAQLCRPESRGEIAIRSADPDDPPLIRPNSLATEHDRDGARRALRIIARLAAAPALAGVTRERLAPGPGLTDAEALMEDYRERASTVFHPTSTCRMGRGPDCSVLDPRLRVHGLAGLRVVDSSAFPAVTSGNTNAPTMMLATRAADMILEDAATGQHERTPAHAT</sequence>
<organism evidence="10 11">
    <name type="scientific">Halovulum marinum</name>
    <dbReference type="NCBI Taxonomy" id="2662447"/>
    <lineage>
        <taxon>Bacteria</taxon>
        <taxon>Pseudomonadati</taxon>
        <taxon>Pseudomonadota</taxon>
        <taxon>Alphaproteobacteria</taxon>
        <taxon>Rhodobacterales</taxon>
        <taxon>Paracoccaceae</taxon>
        <taxon>Halovulum</taxon>
    </lineage>
</organism>
<dbReference type="PROSITE" id="PS00623">
    <property type="entry name" value="GMC_OXRED_1"/>
    <property type="match status" value="1"/>
</dbReference>
<evidence type="ECO:0000256" key="3">
    <source>
        <dbReference type="ARBA" id="ARBA00022630"/>
    </source>
</evidence>
<dbReference type="PANTHER" id="PTHR11552">
    <property type="entry name" value="GLUCOSE-METHANOL-CHOLINE GMC OXIDOREDUCTASE"/>
    <property type="match status" value="1"/>
</dbReference>
<evidence type="ECO:0000256" key="6">
    <source>
        <dbReference type="RuleBase" id="RU003968"/>
    </source>
</evidence>
<keyword evidence="3 6" id="KW-0285">Flavoprotein</keyword>
<comment type="similarity">
    <text evidence="2 6">Belongs to the GMC oxidoreductase family.</text>
</comment>
<dbReference type="Pfam" id="PF05199">
    <property type="entry name" value="GMC_oxred_C"/>
    <property type="match status" value="1"/>
</dbReference>
<feature type="region of interest" description="Disordered" evidence="7">
    <location>
        <begin position="402"/>
        <end position="421"/>
    </location>
</feature>
<dbReference type="InterPro" id="IPR000172">
    <property type="entry name" value="GMC_OxRdtase_N"/>
</dbReference>
<gene>
    <name evidence="10" type="ORF">GE300_17510</name>
</gene>
<dbReference type="GO" id="GO:0050660">
    <property type="term" value="F:flavin adenine dinucleotide binding"/>
    <property type="evidence" value="ECO:0007669"/>
    <property type="project" value="InterPro"/>
</dbReference>
<dbReference type="SUPFAM" id="SSF54373">
    <property type="entry name" value="FAD-linked reductases, C-terminal domain"/>
    <property type="match status" value="1"/>
</dbReference>
<dbReference type="PIRSF" id="PIRSF000137">
    <property type="entry name" value="Alcohol_oxidase"/>
    <property type="match status" value="1"/>
</dbReference>
<protein>
    <submittedName>
        <fullName evidence="10">Choline dehydrogenase</fullName>
    </submittedName>
</protein>
<accession>A0A6L5Z5L8</accession>
<evidence type="ECO:0000256" key="7">
    <source>
        <dbReference type="SAM" id="MobiDB-lite"/>
    </source>
</evidence>
<feature type="domain" description="Glucose-methanol-choline oxidoreductase N-terminal" evidence="8">
    <location>
        <begin position="83"/>
        <end position="106"/>
    </location>
</feature>
<dbReference type="Gene3D" id="3.30.560.10">
    <property type="entry name" value="Glucose Oxidase, domain 3"/>
    <property type="match status" value="1"/>
</dbReference>